<reference evidence="1" key="1">
    <citation type="submission" date="2024-05" db="EMBL/GenBank/DDBJ databases">
        <title>Draft Genome Sequences of Flagellimonas sp. MMG031 and Marinobacter sp. MMG032 Isolated from the dinoflagellate Symbiodinium pilosum.</title>
        <authorList>
            <person name="Shikuma N.J."/>
            <person name="Farrell M.V."/>
        </authorList>
    </citation>
    <scope>NUCLEOTIDE SEQUENCE</scope>
    <source>
        <strain evidence="1">MMG032</strain>
    </source>
</reference>
<accession>A0AAU7MPA6</accession>
<proteinExistence type="predicted"/>
<name>A0AAU7MPA6_9GAMM</name>
<gene>
    <name evidence="1" type="ORF">ABNF92_03720</name>
</gene>
<organism evidence="1">
    <name type="scientific">Marinobacter sp. MMG032</name>
    <dbReference type="NCBI Taxonomy" id="3158548"/>
    <lineage>
        <taxon>Bacteria</taxon>
        <taxon>Pseudomonadati</taxon>
        <taxon>Pseudomonadota</taxon>
        <taxon>Gammaproteobacteria</taxon>
        <taxon>Pseudomonadales</taxon>
        <taxon>Marinobacteraceae</taxon>
        <taxon>Marinobacter</taxon>
    </lineage>
</organism>
<protein>
    <submittedName>
        <fullName evidence="1">Uncharacterized protein</fullName>
    </submittedName>
</protein>
<dbReference type="RefSeq" id="WP_349343479.1">
    <property type="nucleotide sequence ID" value="NZ_CP157802.1"/>
</dbReference>
<evidence type="ECO:0000313" key="1">
    <source>
        <dbReference type="EMBL" id="XBQ20276.1"/>
    </source>
</evidence>
<dbReference type="EMBL" id="CP157802">
    <property type="protein sequence ID" value="XBQ20276.1"/>
    <property type="molecule type" value="Genomic_DNA"/>
</dbReference>
<dbReference type="KEGG" id="mamm:ABNF92_03720"/>
<sequence length="77" mass="8343">MNRLPVLYLSCETKALGGAKAQFSLRRLVPKGVVVNDVALNLGPVTNQLADTEYFSKANVQAGREKNTQPSLVVARD</sequence>
<dbReference type="AlphaFoldDB" id="A0AAU7MPA6"/>